<name>V6ASA9_9ARCH</name>
<evidence type="ECO:0000313" key="2">
    <source>
        <dbReference type="Proteomes" id="UP000018159"/>
    </source>
</evidence>
<proteinExistence type="predicted"/>
<gene>
    <name evidence="1" type="ORF">NITUZ_30112</name>
</gene>
<keyword evidence="2" id="KW-1185">Reference proteome</keyword>
<sequence length="263" mass="30639">MRISRIFLYDEPAVPQINLENLVTFLKRTFRVSVIRKESIFAHADRETARQLAAARVFNYRTPFEMHTPTDEEIKIEMQSFSNSASNDGIVLYDGFEFQKIIAGLVPEKESTIDNLHVVFTNKLTCTFDYNDYRYHGRALICANPSIISTTGIVEAPAKPKDYYIDMMKNYTQGLNVDSVKEKYHGQYLDYADERLETIVEGYCMQAIFYHITGEPFCDLLNCRLHNAHWQRDLLYSQIEFGKICSKHEDILRRWTALNDLNC</sequence>
<accession>V6ASA9</accession>
<evidence type="ECO:0000313" key="1">
    <source>
        <dbReference type="EMBL" id="CDI05420.1"/>
    </source>
</evidence>
<dbReference type="OrthoDB" id="303724at2157"/>
<dbReference type="EMBL" id="CBTY010000008">
    <property type="protein sequence ID" value="CDI05420.1"/>
    <property type="molecule type" value="Genomic_DNA"/>
</dbReference>
<dbReference type="STRING" id="1407055.NITUZ_30112"/>
<comment type="caution">
    <text evidence="1">The sequence shown here is derived from an EMBL/GenBank/DDBJ whole genome shotgun (WGS) entry which is preliminary data.</text>
</comment>
<dbReference type="InterPro" id="IPR046666">
    <property type="entry name" value="DUF6775"/>
</dbReference>
<protein>
    <submittedName>
        <fullName evidence="1">Uncharacterized protein</fullName>
    </submittedName>
</protein>
<dbReference type="Pfam" id="PF20565">
    <property type="entry name" value="DUF6775"/>
    <property type="match status" value="1"/>
</dbReference>
<dbReference type="AlphaFoldDB" id="V6ASA9"/>
<reference evidence="1 2" key="1">
    <citation type="journal article" date="2013" name="PLoS ONE">
        <title>Enrichment and Genome Sequence of the Group I.1a Ammonia-Oxidizing Archaeon ?Ca. Nitrosotenuis uzonensis? Representing a Clade Globally.</title>
        <authorList>
            <person name="Lebedeva E.V."/>
            <person name="Hatzenpichler R."/>
            <person name="Pelletier E."/>
            <person name="Schuster N."/>
            <person name="Hauzmayer S."/>
            <person name="Bulaev A."/>
            <person name="Grigor'eva N.V."/>
            <person name="Galushko A."/>
            <person name="Schmid M."/>
            <person name="Palatinszky M."/>
            <person name="Le Paslier D."/>
            <person name="Daims H."/>
            <person name="Wagner M."/>
        </authorList>
    </citation>
    <scope>NUCLEOTIDE SEQUENCE [LARGE SCALE GENOMIC DNA]</scope>
    <source>
        <strain evidence="1 2">N4</strain>
    </source>
</reference>
<dbReference type="Proteomes" id="UP000018159">
    <property type="component" value="Unassembled WGS sequence"/>
</dbReference>
<organism evidence="1 2">
    <name type="scientific">Candidatus Nitrosotenuis uzonensis</name>
    <dbReference type="NCBI Taxonomy" id="1407055"/>
    <lineage>
        <taxon>Archaea</taxon>
        <taxon>Nitrososphaerota</taxon>
        <taxon>Candidatus Nitrosotenuis</taxon>
    </lineage>
</organism>
<dbReference type="RefSeq" id="WP_048195176.1">
    <property type="nucleotide sequence ID" value="NZ_CBTY010000008.1"/>
</dbReference>